<comment type="similarity">
    <text evidence="1">Belongs to the hemerythrin family.</text>
</comment>
<dbReference type="InterPro" id="IPR035938">
    <property type="entry name" value="Hemerythrin-like_sf"/>
</dbReference>
<evidence type="ECO:0000259" key="4">
    <source>
        <dbReference type="Pfam" id="PF01814"/>
    </source>
</evidence>
<gene>
    <name evidence="5" type="ORF">MNBD_GAMMA07-1543</name>
</gene>
<dbReference type="SUPFAM" id="SSF47188">
    <property type="entry name" value="Hemerythrin-like"/>
    <property type="match status" value="1"/>
</dbReference>
<dbReference type="InterPro" id="IPR016131">
    <property type="entry name" value="Haemerythrin_Fe_BS"/>
</dbReference>
<reference evidence="5" key="1">
    <citation type="submission" date="2018-06" db="EMBL/GenBank/DDBJ databases">
        <authorList>
            <person name="Zhirakovskaya E."/>
        </authorList>
    </citation>
    <scope>NUCLEOTIDE SEQUENCE</scope>
</reference>
<dbReference type="AlphaFoldDB" id="A0A3B0WKP8"/>
<proteinExistence type="inferred from homology"/>
<evidence type="ECO:0000313" key="5">
    <source>
        <dbReference type="EMBL" id="VAW56445.1"/>
    </source>
</evidence>
<feature type="domain" description="Hemerythrin-like" evidence="4">
    <location>
        <begin position="14"/>
        <end position="128"/>
    </location>
</feature>
<keyword evidence="3" id="KW-0408">Iron</keyword>
<dbReference type="GO" id="GO:0046872">
    <property type="term" value="F:metal ion binding"/>
    <property type="evidence" value="ECO:0007669"/>
    <property type="project" value="UniProtKB-KW"/>
</dbReference>
<dbReference type="PANTHER" id="PTHR37164">
    <property type="entry name" value="BACTERIOHEMERYTHRIN"/>
    <property type="match status" value="1"/>
</dbReference>
<dbReference type="EMBL" id="UOFF01000231">
    <property type="protein sequence ID" value="VAW56445.1"/>
    <property type="molecule type" value="Genomic_DNA"/>
</dbReference>
<sequence length="134" mass="15191">MALITWTKDQHGVGVDFADDQHKVLFDLLNTLHESSAQGDRKKIGDDLDALIDYVVDHFKNEEVEMKERGYENYESHKALHDDLIEKCAAVQTKFHSGEDIALQETTQLIKDWLDGHIPTHDRAYVPCLTGATA</sequence>
<evidence type="ECO:0000256" key="1">
    <source>
        <dbReference type="ARBA" id="ARBA00010587"/>
    </source>
</evidence>
<dbReference type="NCBIfam" id="NF033749">
    <property type="entry name" value="bact_hemeryth"/>
    <property type="match status" value="1"/>
</dbReference>
<dbReference type="Pfam" id="PF01814">
    <property type="entry name" value="Hemerythrin"/>
    <property type="match status" value="1"/>
</dbReference>
<accession>A0A3B0WKP8</accession>
<dbReference type="CDD" id="cd12107">
    <property type="entry name" value="Hemerythrin"/>
    <property type="match status" value="1"/>
</dbReference>
<dbReference type="InterPro" id="IPR012827">
    <property type="entry name" value="Hemerythrin_metal-bd"/>
</dbReference>
<dbReference type="NCBIfam" id="TIGR02481">
    <property type="entry name" value="hemeryth_dom"/>
    <property type="match status" value="1"/>
</dbReference>
<dbReference type="Gene3D" id="1.20.120.50">
    <property type="entry name" value="Hemerythrin-like"/>
    <property type="match status" value="1"/>
</dbReference>
<evidence type="ECO:0000256" key="3">
    <source>
        <dbReference type="ARBA" id="ARBA00023004"/>
    </source>
</evidence>
<evidence type="ECO:0000256" key="2">
    <source>
        <dbReference type="ARBA" id="ARBA00022723"/>
    </source>
</evidence>
<dbReference type="PROSITE" id="PS00550">
    <property type="entry name" value="HEMERYTHRINS"/>
    <property type="match status" value="1"/>
</dbReference>
<dbReference type="InterPro" id="IPR050669">
    <property type="entry name" value="Hemerythrin"/>
</dbReference>
<protein>
    <recommendedName>
        <fullName evidence="4">Hemerythrin-like domain-containing protein</fullName>
    </recommendedName>
</protein>
<keyword evidence="2" id="KW-0479">Metal-binding</keyword>
<dbReference type="PANTHER" id="PTHR37164:SF1">
    <property type="entry name" value="BACTERIOHEMERYTHRIN"/>
    <property type="match status" value="1"/>
</dbReference>
<dbReference type="InterPro" id="IPR012312">
    <property type="entry name" value="Hemerythrin-like"/>
</dbReference>
<name>A0A3B0WKP8_9ZZZZ</name>
<organism evidence="5">
    <name type="scientific">hydrothermal vent metagenome</name>
    <dbReference type="NCBI Taxonomy" id="652676"/>
    <lineage>
        <taxon>unclassified sequences</taxon>
        <taxon>metagenomes</taxon>
        <taxon>ecological metagenomes</taxon>
    </lineage>
</organism>